<organism evidence="2 3">
    <name type="scientific">Pleuronectes platessa</name>
    <name type="common">European plaice</name>
    <dbReference type="NCBI Taxonomy" id="8262"/>
    <lineage>
        <taxon>Eukaryota</taxon>
        <taxon>Metazoa</taxon>
        <taxon>Chordata</taxon>
        <taxon>Craniata</taxon>
        <taxon>Vertebrata</taxon>
        <taxon>Euteleostomi</taxon>
        <taxon>Actinopterygii</taxon>
        <taxon>Neopterygii</taxon>
        <taxon>Teleostei</taxon>
        <taxon>Neoteleostei</taxon>
        <taxon>Acanthomorphata</taxon>
        <taxon>Carangaria</taxon>
        <taxon>Pleuronectiformes</taxon>
        <taxon>Pleuronectoidei</taxon>
        <taxon>Pleuronectidae</taxon>
        <taxon>Pleuronectes</taxon>
    </lineage>
</organism>
<keyword evidence="3" id="KW-1185">Reference proteome</keyword>
<dbReference type="AlphaFoldDB" id="A0A9N7UV07"/>
<evidence type="ECO:0000313" key="2">
    <source>
        <dbReference type="EMBL" id="CAB1437261.1"/>
    </source>
</evidence>
<evidence type="ECO:0000256" key="1">
    <source>
        <dbReference type="SAM" id="MobiDB-lite"/>
    </source>
</evidence>
<feature type="region of interest" description="Disordered" evidence="1">
    <location>
        <begin position="104"/>
        <end position="136"/>
    </location>
</feature>
<sequence length="136" mass="14866">MRKVCPVSVCPSDEQASLAPWLQLGFLPHCLLGTKSQEPQTQSAQVCPRHAVLRPVGVTQPPPPPPPPLCSHSMALFHISGRELLPRRKWNRKACVRHRRKWDRGVRGGFTDGDDDESVAPQALDMGAPPVPGGTL</sequence>
<name>A0A9N7UV07_PLEPL</name>
<dbReference type="EMBL" id="CADEAL010002002">
    <property type="protein sequence ID" value="CAB1437261.1"/>
    <property type="molecule type" value="Genomic_DNA"/>
</dbReference>
<comment type="caution">
    <text evidence="2">The sequence shown here is derived from an EMBL/GenBank/DDBJ whole genome shotgun (WGS) entry which is preliminary data.</text>
</comment>
<protein>
    <submittedName>
        <fullName evidence="2">Uncharacterized protein</fullName>
    </submittedName>
</protein>
<proteinExistence type="predicted"/>
<dbReference type="Proteomes" id="UP001153269">
    <property type="component" value="Unassembled WGS sequence"/>
</dbReference>
<evidence type="ECO:0000313" key="3">
    <source>
        <dbReference type="Proteomes" id="UP001153269"/>
    </source>
</evidence>
<gene>
    <name evidence="2" type="ORF">PLEPLA_LOCUS25280</name>
</gene>
<accession>A0A9N7UV07</accession>
<reference evidence="2" key="1">
    <citation type="submission" date="2020-03" db="EMBL/GenBank/DDBJ databases">
        <authorList>
            <person name="Weist P."/>
        </authorList>
    </citation>
    <scope>NUCLEOTIDE SEQUENCE</scope>
</reference>